<accession>A0ABN2PDI6</accession>
<dbReference type="InterPro" id="IPR013096">
    <property type="entry name" value="Cupin_2"/>
</dbReference>
<dbReference type="InterPro" id="IPR011051">
    <property type="entry name" value="RmlC_Cupin_sf"/>
</dbReference>
<dbReference type="Proteomes" id="UP001501343">
    <property type="component" value="Unassembled WGS sequence"/>
</dbReference>
<dbReference type="RefSeq" id="WP_248145667.1">
    <property type="nucleotide sequence ID" value="NZ_BAAAOF010000002.1"/>
</dbReference>
<dbReference type="InterPro" id="IPR014710">
    <property type="entry name" value="RmlC-like_jellyroll"/>
</dbReference>
<dbReference type="EMBL" id="BAAAOF010000002">
    <property type="protein sequence ID" value="GAA1917822.1"/>
    <property type="molecule type" value="Genomic_DNA"/>
</dbReference>
<organism evidence="2 3">
    <name type="scientific">Microbacterium aoyamense</name>
    <dbReference type="NCBI Taxonomy" id="344166"/>
    <lineage>
        <taxon>Bacteria</taxon>
        <taxon>Bacillati</taxon>
        <taxon>Actinomycetota</taxon>
        <taxon>Actinomycetes</taxon>
        <taxon>Micrococcales</taxon>
        <taxon>Microbacteriaceae</taxon>
        <taxon>Microbacterium</taxon>
    </lineage>
</organism>
<dbReference type="Pfam" id="PF07883">
    <property type="entry name" value="Cupin_2"/>
    <property type="match status" value="1"/>
</dbReference>
<dbReference type="SUPFAM" id="SSF51182">
    <property type="entry name" value="RmlC-like cupins"/>
    <property type="match status" value="1"/>
</dbReference>
<protein>
    <recommendedName>
        <fullName evidence="1">Cupin type-2 domain-containing protein</fullName>
    </recommendedName>
</protein>
<feature type="domain" description="Cupin type-2" evidence="1">
    <location>
        <begin position="108"/>
        <end position="164"/>
    </location>
</feature>
<evidence type="ECO:0000259" key="1">
    <source>
        <dbReference type="Pfam" id="PF07883"/>
    </source>
</evidence>
<comment type="caution">
    <text evidence="2">The sequence shown here is derived from an EMBL/GenBank/DDBJ whole genome shotgun (WGS) entry which is preliminary data.</text>
</comment>
<gene>
    <name evidence="2" type="ORF">GCM10009775_07930</name>
</gene>
<reference evidence="2 3" key="1">
    <citation type="journal article" date="2019" name="Int. J. Syst. Evol. Microbiol.">
        <title>The Global Catalogue of Microorganisms (GCM) 10K type strain sequencing project: providing services to taxonomists for standard genome sequencing and annotation.</title>
        <authorList>
            <consortium name="The Broad Institute Genomics Platform"/>
            <consortium name="The Broad Institute Genome Sequencing Center for Infectious Disease"/>
            <person name="Wu L."/>
            <person name="Ma J."/>
        </authorList>
    </citation>
    <scope>NUCLEOTIDE SEQUENCE [LARGE SCALE GENOMIC DNA]</scope>
    <source>
        <strain evidence="2 3">JCM 14900</strain>
    </source>
</reference>
<evidence type="ECO:0000313" key="3">
    <source>
        <dbReference type="Proteomes" id="UP001501343"/>
    </source>
</evidence>
<evidence type="ECO:0000313" key="2">
    <source>
        <dbReference type="EMBL" id="GAA1917822.1"/>
    </source>
</evidence>
<dbReference type="Gene3D" id="2.60.120.10">
    <property type="entry name" value="Jelly Rolls"/>
    <property type="match status" value="1"/>
</dbReference>
<proteinExistence type="predicted"/>
<name>A0ABN2PDI6_9MICO</name>
<dbReference type="PANTHER" id="PTHR36156:SF2">
    <property type="entry name" value="CUPIN TYPE-2 DOMAIN-CONTAINING PROTEIN"/>
    <property type="match status" value="1"/>
</dbReference>
<sequence length="178" mass="18646">MREGSEVSAATIDPNEGSVADHGARVVVTGLDARGRSTVASDSVATQRFVSPVATLNTLWETETLPITALSDSAAEGDRYFPAPGAVKAFTVAFPPDSTWAEDRTAHGGGDGFHSTASLDVFTLIEGTLICVLDDGEVVLEPGDTIVQRGTRHTWRNRSDGRAILSGFVIATADATSN</sequence>
<keyword evidence="3" id="KW-1185">Reference proteome</keyword>
<dbReference type="InterPro" id="IPR047142">
    <property type="entry name" value="OryJ/VirC-like"/>
</dbReference>
<dbReference type="PANTHER" id="PTHR36156">
    <property type="entry name" value="SLR2101 PROTEIN"/>
    <property type="match status" value="1"/>
</dbReference>